<dbReference type="Gene3D" id="3.90.120.10">
    <property type="entry name" value="DNA Methylase, subunit A, domain 2"/>
    <property type="match status" value="1"/>
</dbReference>
<proteinExistence type="inferred from homology"/>
<dbReference type="InterPro" id="IPR050390">
    <property type="entry name" value="C5-Methyltransferase"/>
</dbReference>
<reference evidence="8 9" key="1">
    <citation type="submission" date="2014-11" db="EMBL/GenBank/DDBJ databases">
        <title>Draft Genome Sequences of Paenibacillus polymyxa NRRL B-30509 and Paenibacillus terrae NRRL B-30644, Strains from a Poultry Environment that Produce Tridecaptin A and Paenicidins.</title>
        <authorList>
            <person name="van Belkum M.J."/>
            <person name="Lohans C.T."/>
            <person name="Vederas J.C."/>
        </authorList>
    </citation>
    <scope>NUCLEOTIDE SEQUENCE [LARGE SCALE GENOMIC DNA]</scope>
    <source>
        <strain evidence="8 9">NRRL B-30644</strain>
    </source>
</reference>
<evidence type="ECO:0000256" key="5">
    <source>
        <dbReference type="PROSITE-ProRule" id="PRU01016"/>
    </source>
</evidence>
<dbReference type="PROSITE" id="PS00094">
    <property type="entry name" value="C5_MTASE_1"/>
    <property type="match status" value="1"/>
</dbReference>
<dbReference type="InterPro" id="IPR001525">
    <property type="entry name" value="C5_MeTfrase"/>
</dbReference>
<evidence type="ECO:0000256" key="3">
    <source>
        <dbReference type="ARBA" id="ARBA00022691"/>
    </source>
</evidence>
<dbReference type="PATRIC" id="fig|159743.3.peg.1010"/>
<dbReference type="InterPro" id="IPR029063">
    <property type="entry name" value="SAM-dependent_MTases_sf"/>
</dbReference>
<name>A0A0D7X6H1_9BACL</name>
<dbReference type="PROSITE" id="PS51679">
    <property type="entry name" value="SAM_MT_C5"/>
    <property type="match status" value="1"/>
</dbReference>
<dbReference type="InterPro" id="IPR018117">
    <property type="entry name" value="C5_DNA_meth_AS"/>
</dbReference>
<keyword evidence="9" id="KW-1185">Reference proteome</keyword>
<dbReference type="PANTHER" id="PTHR10629">
    <property type="entry name" value="CYTOSINE-SPECIFIC METHYLTRANSFERASE"/>
    <property type="match status" value="1"/>
</dbReference>
<evidence type="ECO:0000256" key="4">
    <source>
        <dbReference type="ARBA" id="ARBA00022747"/>
    </source>
</evidence>
<evidence type="ECO:0000256" key="2">
    <source>
        <dbReference type="ARBA" id="ARBA00022679"/>
    </source>
</evidence>
<dbReference type="EC" id="2.1.1.37" evidence="7"/>
<evidence type="ECO:0000313" key="8">
    <source>
        <dbReference type="EMBL" id="KJD46809.1"/>
    </source>
</evidence>
<comment type="catalytic activity">
    <reaction evidence="7">
        <text>a 2'-deoxycytidine in DNA + S-adenosyl-L-methionine = a 5-methyl-2'-deoxycytidine in DNA + S-adenosyl-L-homocysteine + H(+)</text>
        <dbReference type="Rhea" id="RHEA:13681"/>
        <dbReference type="Rhea" id="RHEA-COMP:11369"/>
        <dbReference type="Rhea" id="RHEA-COMP:11370"/>
        <dbReference type="ChEBI" id="CHEBI:15378"/>
        <dbReference type="ChEBI" id="CHEBI:57856"/>
        <dbReference type="ChEBI" id="CHEBI:59789"/>
        <dbReference type="ChEBI" id="CHEBI:85452"/>
        <dbReference type="ChEBI" id="CHEBI:85454"/>
        <dbReference type="EC" id="2.1.1.37"/>
    </reaction>
</comment>
<dbReference type="SUPFAM" id="SSF53335">
    <property type="entry name" value="S-adenosyl-L-methionine-dependent methyltransferases"/>
    <property type="match status" value="1"/>
</dbReference>
<dbReference type="PROSITE" id="PS00095">
    <property type="entry name" value="C5_MTASE_2"/>
    <property type="match status" value="1"/>
</dbReference>
<dbReference type="PANTHER" id="PTHR10629:SF52">
    <property type="entry name" value="DNA (CYTOSINE-5)-METHYLTRANSFERASE 1"/>
    <property type="match status" value="1"/>
</dbReference>
<dbReference type="InterPro" id="IPR031303">
    <property type="entry name" value="C5_meth_CS"/>
</dbReference>
<keyword evidence="4" id="KW-0680">Restriction system</keyword>
<dbReference type="REBASE" id="112392">
    <property type="entry name" value="M.Pte30644ORF4700P"/>
</dbReference>
<accession>A0A0D7X6H1</accession>
<dbReference type="GO" id="GO:0009307">
    <property type="term" value="P:DNA restriction-modification system"/>
    <property type="evidence" value="ECO:0007669"/>
    <property type="project" value="UniProtKB-KW"/>
</dbReference>
<dbReference type="PRINTS" id="PR00105">
    <property type="entry name" value="C5METTRFRASE"/>
</dbReference>
<evidence type="ECO:0000256" key="1">
    <source>
        <dbReference type="ARBA" id="ARBA00022603"/>
    </source>
</evidence>
<protein>
    <recommendedName>
        <fullName evidence="7">Cytosine-specific methyltransferase</fullName>
        <ecNumber evidence="7">2.1.1.37</ecNumber>
    </recommendedName>
</protein>
<comment type="similarity">
    <text evidence="5 6">Belongs to the class I-like SAM-binding methyltransferase superfamily. C5-methyltransferase family.</text>
</comment>
<evidence type="ECO:0000313" key="9">
    <source>
        <dbReference type="Proteomes" id="UP000032534"/>
    </source>
</evidence>
<dbReference type="AlphaFoldDB" id="A0A0D7X6H1"/>
<keyword evidence="1 5" id="KW-0489">Methyltransferase</keyword>
<keyword evidence="3 5" id="KW-0949">S-adenosyl-L-methionine</keyword>
<keyword evidence="2 5" id="KW-0808">Transferase</keyword>
<dbReference type="OrthoDB" id="9813719at2"/>
<comment type="caution">
    <text evidence="8">The sequence shown here is derived from an EMBL/GenBank/DDBJ whole genome shotgun (WGS) entry which is preliminary data.</text>
</comment>
<dbReference type="RefSeq" id="WP_044645026.1">
    <property type="nucleotide sequence ID" value="NZ_JTHP01000005.1"/>
</dbReference>
<dbReference type="NCBIfam" id="TIGR00675">
    <property type="entry name" value="dcm"/>
    <property type="match status" value="1"/>
</dbReference>
<dbReference type="Pfam" id="PF00145">
    <property type="entry name" value="DNA_methylase"/>
    <property type="match status" value="1"/>
</dbReference>
<evidence type="ECO:0000256" key="7">
    <source>
        <dbReference type="RuleBase" id="RU000417"/>
    </source>
</evidence>
<dbReference type="GO" id="GO:0003886">
    <property type="term" value="F:DNA (cytosine-5-)-methyltransferase activity"/>
    <property type="evidence" value="ECO:0007669"/>
    <property type="project" value="UniProtKB-EC"/>
</dbReference>
<dbReference type="Proteomes" id="UP000032534">
    <property type="component" value="Unassembled WGS sequence"/>
</dbReference>
<dbReference type="CDD" id="cd00315">
    <property type="entry name" value="Cyt_C5_DNA_methylase"/>
    <property type="match status" value="1"/>
</dbReference>
<dbReference type="EMBL" id="JTHP01000005">
    <property type="protein sequence ID" value="KJD46809.1"/>
    <property type="molecule type" value="Genomic_DNA"/>
</dbReference>
<evidence type="ECO:0000256" key="6">
    <source>
        <dbReference type="RuleBase" id="RU000416"/>
    </source>
</evidence>
<sequence>MRTVDLFSGCGGMSLGFQNLEYDIVAAYEYWDAAIECYGENFQHPVFKQDLSDVDAAVEHISRHAPDIIIGGPPCQDFSHAGKRTEGVRADLTLAYGKIIKRIRPRWFVMENVDRSQKSQAYQLTRKLFKDAGYGLTEKVLNASFCGVPQNRKRFFCIGLLDAEDGFLDDIINSNISTRQTTIRDYLGMELGIEHYYRHPRNYSRRGIFSIDEPAPTVRGVNRPVPRGYIGHPNDTAPINEELRPLSTIERARLQTFPTSYQWPPNTAKTTLEQMIGNAVPVNLAEFIARSILQYTNIGGNVTPEVNDEVQPASNTDILFQEWLQNKCEMKSRSSRDVISRLRRASNYVDLSNDKSCDECLYHMSLNPEFKLIKPSVQSQLRRSIRLYKQFKETAVHH</sequence>
<feature type="active site" evidence="5">
    <location>
        <position position="75"/>
    </location>
</feature>
<gene>
    <name evidence="8" type="ORF">QD47_04700</name>
</gene>
<organism evidence="8 9">
    <name type="scientific">Paenibacillus terrae</name>
    <dbReference type="NCBI Taxonomy" id="159743"/>
    <lineage>
        <taxon>Bacteria</taxon>
        <taxon>Bacillati</taxon>
        <taxon>Bacillota</taxon>
        <taxon>Bacilli</taxon>
        <taxon>Bacillales</taxon>
        <taxon>Paenibacillaceae</taxon>
        <taxon>Paenibacillus</taxon>
    </lineage>
</organism>
<dbReference type="GO" id="GO:0032259">
    <property type="term" value="P:methylation"/>
    <property type="evidence" value="ECO:0007669"/>
    <property type="project" value="UniProtKB-KW"/>
</dbReference>
<dbReference type="Gene3D" id="3.40.50.150">
    <property type="entry name" value="Vaccinia Virus protein VP39"/>
    <property type="match status" value="1"/>
</dbReference>